<dbReference type="EMBL" id="KB932883">
    <property type="protein sequence ID" value="EOO02945.1"/>
    <property type="molecule type" value="Genomic_DNA"/>
</dbReference>
<evidence type="ECO:0000313" key="3">
    <source>
        <dbReference type="Proteomes" id="UP000014074"/>
    </source>
</evidence>
<reference evidence="3" key="1">
    <citation type="journal article" date="2013" name="Genome Announc.">
        <title>Draft genome sequence of the ascomycete Phaeoacremonium aleophilum strain UCR-PA7, a causal agent of the esca disease complex in grapevines.</title>
        <authorList>
            <person name="Blanco-Ulate B."/>
            <person name="Rolshausen P."/>
            <person name="Cantu D."/>
        </authorList>
    </citation>
    <scope>NUCLEOTIDE SEQUENCE [LARGE SCALE GENOMIC DNA]</scope>
    <source>
        <strain evidence="3">UCR-PA7</strain>
    </source>
</reference>
<keyword evidence="1" id="KW-1133">Transmembrane helix</keyword>
<sequence length="384" mass="43418">MMPFSGLDLLISAYGIYPHDLSSLTTIHHNIVVCDIVRDDPGGARNLFFQRGDEDSSYFAFVGQRYGQSECLDAALRCLFSKAKSVLVPNNTITEAAILAQYGYALSSLQAALFNRDTPHFWKQHIAGAARLIEAKGPDAFKTGFEKSLLTALCYPLICESWVNAEPCFLVEESWREVFDSIYDSEDPLSERGYLAKEHSIGMARMPTIQRRAFGAIAQDLDPSSPDVKTLVDELRDMHRQCQRWRADFVKYLASYGKMNMDTFDTGLSLFCGAGIWNVLITLFLAVLDPTNRQALLGEAIERSWEVIHGHRELPPIRERRSLFMAQRQRISEATVLAAPVLKEAIGSGKLIEMWRVMFWFRAMQQAEQGAIPEFEPDNDSQWV</sequence>
<dbReference type="Proteomes" id="UP000014074">
    <property type="component" value="Unassembled WGS sequence"/>
</dbReference>
<dbReference type="PANTHER" id="PTHR38111:SF6">
    <property type="entry name" value="FINGER DOMAIN PROTEIN, PUTATIVE (AFU_ORTHOLOGUE AFUA_8G01940)-RELATED"/>
    <property type="match status" value="1"/>
</dbReference>
<feature type="transmembrane region" description="Helical" evidence="1">
    <location>
        <begin position="268"/>
        <end position="288"/>
    </location>
</feature>
<dbReference type="AlphaFoldDB" id="R8BUH3"/>
<dbReference type="OrthoDB" id="5126878at2759"/>
<dbReference type="KEGG" id="tmn:UCRPA7_1515"/>
<gene>
    <name evidence="2" type="ORF">UCRPA7_1515</name>
</gene>
<evidence type="ECO:0000313" key="2">
    <source>
        <dbReference type="EMBL" id="EOO02945.1"/>
    </source>
</evidence>
<protein>
    <submittedName>
        <fullName evidence="2">Putative c6 finger domain protein</fullName>
    </submittedName>
</protein>
<dbReference type="RefSeq" id="XP_007912286.1">
    <property type="nucleotide sequence ID" value="XM_007914095.1"/>
</dbReference>
<dbReference type="GeneID" id="19321671"/>
<dbReference type="InterPro" id="IPR053178">
    <property type="entry name" value="Osmoadaptation_assoc"/>
</dbReference>
<dbReference type="eggNOG" id="ENOG502SACT">
    <property type="taxonomic scope" value="Eukaryota"/>
</dbReference>
<name>R8BUH3_PHAM7</name>
<proteinExistence type="predicted"/>
<organism evidence="2 3">
    <name type="scientific">Phaeoacremonium minimum (strain UCR-PA7)</name>
    <name type="common">Esca disease fungus</name>
    <name type="synonym">Togninia minima</name>
    <dbReference type="NCBI Taxonomy" id="1286976"/>
    <lineage>
        <taxon>Eukaryota</taxon>
        <taxon>Fungi</taxon>
        <taxon>Dikarya</taxon>
        <taxon>Ascomycota</taxon>
        <taxon>Pezizomycotina</taxon>
        <taxon>Sordariomycetes</taxon>
        <taxon>Sordariomycetidae</taxon>
        <taxon>Togniniales</taxon>
        <taxon>Togniniaceae</taxon>
        <taxon>Phaeoacremonium</taxon>
    </lineage>
</organism>
<evidence type="ECO:0000256" key="1">
    <source>
        <dbReference type="SAM" id="Phobius"/>
    </source>
</evidence>
<keyword evidence="1" id="KW-0472">Membrane</keyword>
<dbReference type="HOGENOM" id="CLU_027366_1_0_1"/>
<accession>R8BUH3</accession>
<dbReference type="PANTHER" id="PTHR38111">
    <property type="entry name" value="ZN(2)-C6 FUNGAL-TYPE DOMAIN-CONTAINING PROTEIN-RELATED"/>
    <property type="match status" value="1"/>
</dbReference>
<keyword evidence="3" id="KW-1185">Reference proteome</keyword>
<keyword evidence="1" id="KW-0812">Transmembrane</keyword>